<evidence type="ECO:0000313" key="4">
    <source>
        <dbReference type="EMBL" id="GAA3023073.1"/>
    </source>
</evidence>
<dbReference type="InterPro" id="IPR050300">
    <property type="entry name" value="GDXG_lipolytic_enzyme"/>
</dbReference>
<keyword evidence="2" id="KW-0732">Signal</keyword>
<dbReference type="Gene3D" id="3.40.50.1820">
    <property type="entry name" value="alpha/beta hydrolase"/>
    <property type="match status" value="1"/>
</dbReference>
<dbReference type="InterPro" id="IPR029058">
    <property type="entry name" value="AB_hydrolase_fold"/>
</dbReference>
<evidence type="ECO:0000256" key="2">
    <source>
        <dbReference type="SAM" id="SignalP"/>
    </source>
</evidence>
<dbReference type="GO" id="GO:0016787">
    <property type="term" value="F:hydrolase activity"/>
    <property type="evidence" value="ECO:0007669"/>
    <property type="project" value="UniProtKB-KW"/>
</dbReference>
<sequence length="285" mass="28808">MKRITVLLMALGVVAAVVGVPAASAAPTASGVQLNGALRVAYPVANADPGQNYGDLYLPRRGLTGPAPLVVLYHGGGWDRSVSLAGLGSMARDLAARGYAVYNVEYRRVGSGGGWPTTLTDVSAAATFATSLGNIFPQVGRSVILVGHSSGGQLAVWAAQHAAVRPAASVAIAAPLALTTAAHSGDANVDALLGGSPAQFPQRYAMADPAAQACPAVPIVAIHGTADRVVPITNARDFRARPRCPSARVSLVEVPGATHLSLIRPGAVGYGQTLATISATVAGVR</sequence>
<proteinExistence type="predicted"/>
<gene>
    <name evidence="4" type="ORF">GCM10010528_01410</name>
</gene>
<name>A0ABN3Y902_9ACTN</name>
<dbReference type="Proteomes" id="UP001501035">
    <property type="component" value="Unassembled WGS sequence"/>
</dbReference>
<feature type="domain" description="BD-FAE-like" evidence="3">
    <location>
        <begin position="55"/>
        <end position="239"/>
    </location>
</feature>
<keyword evidence="5" id="KW-1185">Reference proteome</keyword>
<organism evidence="4 5">
    <name type="scientific">Gordonia defluvii</name>
    <dbReference type="NCBI Taxonomy" id="283718"/>
    <lineage>
        <taxon>Bacteria</taxon>
        <taxon>Bacillati</taxon>
        <taxon>Actinomycetota</taxon>
        <taxon>Actinomycetes</taxon>
        <taxon>Mycobacteriales</taxon>
        <taxon>Gordoniaceae</taxon>
        <taxon>Gordonia</taxon>
    </lineage>
</organism>
<dbReference type="Pfam" id="PF20434">
    <property type="entry name" value="BD-FAE"/>
    <property type="match status" value="1"/>
</dbReference>
<evidence type="ECO:0000313" key="5">
    <source>
        <dbReference type="Proteomes" id="UP001501035"/>
    </source>
</evidence>
<comment type="caution">
    <text evidence="4">The sequence shown here is derived from an EMBL/GenBank/DDBJ whole genome shotgun (WGS) entry which is preliminary data.</text>
</comment>
<evidence type="ECO:0000259" key="3">
    <source>
        <dbReference type="Pfam" id="PF20434"/>
    </source>
</evidence>
<dbReference type="InterPro" id="IPR049492">
    <property type="entry name" value="BD-FAE-like_dom"/>
</dbReference>
<dbReference type="PANTHER" id="PTHR48081">
    <property type="entry name" value="AB HYDROLASE SUPERFAMILY PROTEIN C4A8.06C"/>
    <property type="match status" value="1"/>
</dbReference>
<reference evidence="4 5" key="1">
    <citation type="journal article" date="2019" name="Int. J. Syst. Evol. Microbiol.">
        <title>The Global Catalogue of Microorganisms (GCM) 10K type strain sequencing project: providing services to taxonomists for standard genome sequencing and annotation.</title>
        <authorList>
            <consortium name="The Broad Institute Genomics Platform"/>
            <consortium name="The Broad Institute Genome Sequencing Center for Infectious Disease"/>
            <person name="Wu L."/>
            <person name="Ma J."/>
        </authorList>
    </citation>
    <scope>NUCLEOTIDE SEQUENCE [LARGE SCALE GENOMIC DNA]</scope>
    <source>
        <strain evidence="4 5">JCM 14234</strain>
    </source>
</reference>
<feature type="signal peptide" evidence="2">
    <location>
        <begin position="1"/>
        <end position="25"/>
    </location>
</feature>
<evidence type="ECO:0000256" key="1">
    <source>
        <dbReference type="ARBA" id="ARBA00022801"/>
    </source>
</evidence>
<dbReference type="EMBL" id="BAAAVS010000001">
    <property type="protein sequence ID" value="GAA3023073.1"/>
    <property type="molecule type" value="Genomic_DNA"/>
</dbReference>
<dbReference type="RefSeq" id="WP_290703530.1">
    <property type="nucleotide sequence ID" value="NZ_BAAAVS010000001.1"/>
</dbReference>
<protein>
    <submittedName>
        <fullName evidence="4">Alpha/beta fold hydrolase</fullName>
    </submittedName>
</protein>
<dbReference type="SUPFAM" id="SSF53474">
    <property type="entry name" value="alpha/beta-Hydrolases"/>
    <property type="match status" value="1"/>
</dbReference>
<feature type="chain" id="PRO_5045862743" evidence="2">
    <location>
        <begin position="26"/>
        <end position="285"/>
    </location>
</feature>
<keyword evidence="1 4" id="KW-0378">Hydrolase</keyword>
<accession>A0ABN3Y902</accession>